<evidence type="ECO:0000256" key="3">
    <source>
        <dbReference type="ARBA" id="ARBA00022801"/>
    </source>
</evidence>
<evidence type="ECO:0000313" key="6">
    <source>
        <dbReference type="EMBL" id="CAD8842789.1"/>
    </source>
</evidence>
<sequence>MFEGTLRFPCESDEKSMPAEGGARQPHVLQRSLDARTFEDVATNLVPPVAMPESCQNFASIADAGFPRSVRSQQWQFSDPLLWCAFGSPAEKCCVVNRQASCQVGDATYGEDDSFEEVLISNGAAQNLWMEVVQSAGRRRRDSKTHAIGSCDDVPVHKRVLAQTISQDTSQHLRLPAVQTSGPTRCMDSRTHVCSDAEDRRAQGMVALQDSDTEFSEFVEMSSDGMLMEQATFWDQHAVERALRETEWDVDIGGCTQCVPGTSRVCDESLGLLAEAVETHAVAPLLPSRSRSPYASIEGFFASGDILPDGTYVDGAGGSHYHRDVRVGMHRQISGCSCHICCGLPSPAEREVFLHIYDIGTRATALNKVLRAMGTGAFHIAVEVYCEEYSFAFTGDDTTGVVSCKPRECEGHVYRESLSMGRTSLTERDTRLLLQRLSKAWPGHSYDVMRRNCCHFCDELCFELGVDNIPAWVKNMAEAWSALDRGVKSLRGVAGSLMCANTKPEDPSTEALAHEPVLLCHQCLDTSTT</sequence>
<evidence type="ECO:0000256" key="2">
    <source>
        <dbReference type="ARBA" id="ARBA00022670"/>
    </source>
</evidence>
<dbReference type="Gene3D" id="3.90.1720.30">
    <property type="entry name" value="PPPDE domains"/>
    <property type="match status" value="1"/>
</dbReference>
<protein>
    <recommendedName>
        <fullName evidence="5">PPPDE domain-containing protein</fullName>
    </recommendedName>
</protein>
<dbReference type="InterPro" id="IPR008580">
    <property type="entry name" value="PPPDE_dom"/>
</dbReference>
<dbReference type="Pfam" id="PF05903">
    <property type="entry name" value="Peptidase_C97"/>
    <property type="match status" value="1"/>
</dbReference>
<dbReference type="InterPro" id="IPR042266">
    <property type="entry name" value="PPPDE_sf"/>
</dbReference>
<name>A0A7S1A4T8_NOCSC</name>
<dbReference type="GO" id="GO:0101005">
    <property type="term" value="F:deubiquitinase activity"/>
    <property type="evidence" value="ECO:0007669"/>
    <property type="project" value="TreeGrafter"/>
</dbReference>
<dbReference type="PROSITE" id="PS51858">
    <property type="entry name" value="PPPDE"/>
    <property type="match status" value="1"/>
</dbReference>
<keyword evidence="2" id="KW-0645">Protease</keyword>
<evidence type="ECO:0000256" key="4">
    <source>
        <dbReference type="SAM" id="MobiDB-lite"/>
    </source>
</evidence>
<feature type="domain" description="PPPDE" evidence="5">
    <location>
        <begin position="350"/>
        <end position="484"/>
    </location>
</feature>
<dbReference type="EMBL" id="HBFQ01024283">
    <property type="protein sequence ID" value="CAD8842789.1"/>
    <property type="molecule type" value="Transcribed_RNA"/>
</dbReference>
<reference evidence="6" key="1">
    <citation type="submission" date="2021-01" db="EMBL/GenBank/DDBJ databases">
        <authorList>
            <person name="Corre E."/>
            <person name="Pelletier E."/>
            <person name="Niang G."/>
            <person name="Scheremetjew M."/>
            <person name="Finn R."/>
            <person name="Kale V."/>
            <person name="Holt S."/>
            <person name="Cochrane G."/>
            <person name="Meng A."/>
            <person name="Brown T."/>
            <person name="Cohen L."/>
        </authorList>
    </citation>
    <scope>NUCLEOTIDE SEQUENCE</scope>
</reference>
<dbReference type="SMART" id="SM01179">
    <property type="entry name" value="DUF862"/>
    <property type="match status" value="1"/>
</dbReference>
<dbReference type="GO" id="GO:0016579">
    <property type="term" value="P:protein deubiquitination"/>
    <property type="evidence" value="ECO:0007669"/>
    <property type="project" value="TreeGrafter"/>
</dbReference>
<organism evidence="6">
    <name type="scientific">Noctiluca scintillans</name>
    <name type="common">Sea sparkle</name>
    <name type="synonym">Red tide dinoflagellate</name>
    <dbReference type="NCBI Taxonomy" id="2966"/>
    <lineage>
        <taxon>Eukaryota</taxon>
        <taxon>Sar</taxon>
        <taxon>Alveolata</taxon>
        <taxon>Dinophyceae</taxon>
        <taxon>Noctilucales</taxon>
        <taxon>Noctilucaceae</taxon>
        <taxon>Noctiluca</taxon>
    </lineage>
</organism>
<dbReference type="PANTHER" id="PTHR12378:SF9">
    <property type="entry name" value="OS06G0107000 PROTEIN"/>
    <property type="match status" value="1"/>
</dbReference>
<dbReference type="AlphaFoldDB" id="A0A7S1A4T8"/>
<evidence type="ECO:0000259" key="5">
    <source>
        <dbReference type="PROSITE" id="PS51858"/>
    </source>
</evidence>
<feature type="region of interest" description="Disordered" evidence="4">
    <location>
        <begin position="1"/>
        <end position="25"/>
    </location>
</feature>
<dbReference type="GO" id="GO:0006508">
    <property type="term" value="P:proteolysis"/>
    <property type="evidence" value="ECO:0007669"/>
    <property type="project" value="UniProtKB-KW"/>
</dbReference>
<keyword evidence="3" id="KW-0378">Hydrolase</keyword>
<accession>A0A7S1A4T8</accession>
<evidence type="ECO:0000256" key="1">
    <source>
        <dbReference type="ARBA" id="ARBA00008140"/>
    </source>
</evidence>
<dbReference type="PANTHER" id="PTHR12378">
    <property type="entry name" value="DESUMOYLATING ISOPEPTIDASE"/>
    <property type="match status" value="1"/>
</dbReference>
<proteinExistence type="inferred from homology"/>
<comment type="similarity">
    <text evidence="1">Belongs to the DeSI family.</text>
</comment>
<gene>
    <name evidence="6" type="ORF">NSCI0253_LOCUS17137</name>
</gene>